<dbReference type="Proteomes" id="UP000314294">
    <property type="component" value="Unassembled WGS sequence"/>
</dbReference>
<keyword evidence="2" id="KW-1185">Reference proteome</keyword>
<evidence type="ECO:0000313" key="1">
    <source>
        <dbReference type="EMBL" id="TNN73541.1"/>
    </source>
</evidence>
<sequence length="90" mass="9781">MGIAEELLDAADCLSDPLEGSHEGRLCMRETFLAPYQSVGTSILEILKFRSAIPPTGTRSLPVAKWRSFFCSSRGKASTTSQKHLAHSKG</sequence>
<comment type="caution">
    <text evidence="1">The sequence shown here is derived from an EMBL/GenBank/DDBJ whole genome shotgun (WGS) entry which is preliminary data.</text>
</comment>
<dbReference type="EMBL" id="SRLO01000123">
    <property type="protein sequence ID" value="TNN73541.1"/>
    <property type="molecule type" value="Genomic_DNA"/>
</dbReference>
<gene>
    <name evidence="1" type="ORF">EYF80_016136</name>
</gene>
<evidence type="ECO:0000313" key="2">
    <source>
        <dbReference type="Proteomes" id="UP000314294"/>
    </source>
</evidence>
<protein>
    <submittedName>
        <fullName evidence="1">Uncharacterized protein</fullName>
    </submittedName>
</protein>
<proteinExistence type="predicted"/>
<organism evidence="1 2">
    <name type="scientific">Liparis tanakae</name>
    <name type="common">Tanaka's snailfish</name>
    <dbReference type="NCBI Taxonomy" id="230148"/>
    <lineage>
        <taxon>Eukaryota</taxon>
        <taxon>Metazoa</taxon>
        <taxon>Chordata</taxon>
        <taxon>Craniata</taxon>
        <taxon>Vertebrata</taxon>
        <taxon>Euteleostomi</taxon>
        <taxon>Actinopterygii</taxon>
        <taxon>Neopterygii</taxon>
        <taxon>Teleostei</taxon>
        <taxon>Neoteleostei</taxon>
        <taxon>Acanthomorphata</taxon>
        <taxon>Eupercaria</taxon>
        <taxon>Perciformes</taxon>
        <taxon>Cottioidei</taxon>
        <taxon>Cottales</taxon>
        <taxon>Liparidae</taxon>
        <taxon>Liparis</taxon>
    </lineage>
</organism>
<accession>A0A4Z2I6Z9</accession>
<reference evidence="1 2" key="1">
    <citation type="submission" date="2019-03" db="EMBL/GenBank/DDBJ databases">
        <title>First draft genome of Liparis tanakae, snailfish: a comprehensive survey of snailfish specific genes.</title>
        <authorList>
            <person name="Kim W."/>
            <person name="Song I."/>
            <person name="Jeong J.-H."/>
            <person name="Kim D."/>
            <person name="Kim S."/>
            <person name="Ryu S."/>
            <person name="Song J.Y."/>
            <person name="Lee S.K."/>
        </authorList>
    </citation>
    <scope>NUCLEOTIDE SEQUENCE [LARGE SCALE GENOMIC DNA]</scope>
    <source>
        <tissue evidence="1">Muscle</tissue>
    </source>
</reference>
<dbReference type="AlphaFoldDB" id="A0A4Z2I6Z9"/>
<name>A0A4Z2I6Z9_9TELE</name>